<dbReference type="Proteomes" id="UP000018468">
    <property type="component" value="Linkage group LG10"/>
</dbReference>
<dbReference type="OMA" id="MNWDTQL"/>
<evidence type="ECO:0000313" key="4">
    <source>
        <dbReference type="Proteomes" id="UP000018468"/>
    </source>
</evidence>
<reference evidence="4" key="1">
    <citation type="submission" date="2011-12" db="EMBL/GenBank/DDBJ databases">
        <title>The Draft Genome of Lepisosteus oculatus.</title>
        <authorList>
            <consortium name="The Broad Institute Genome Assembly &amp; Analysis Group"/>
            <consortium name="Computational R&amp;D Group"/>
            <consortium name="and Sequencing Platform"/>
            <person name="Di Palma F."/>
            <person name="Alfoldi J."/>
            <person name="Johnson J."/>
            <person name="Berlin A."/>
            <person name="Gnerre S."/>
            <person name="Jaffe D."/>
            <person name="MacCallum I."/>
            <person name="Young S."/>
            <person name="Walker B.J."/>
            <person name="Lander E.S."/>
            <person name="Lindblad-Toh K."/>
        </authorList>
    </citation>
    <scope>NUCLEOTIDE SEQUENCE [LARGE SCALE GENOMIC DNA]</scope>
</reference>
<dbReference type="eggNOG" id="ENOG502S0RA">
    <property type="taxonomic scope" value="Eukaryota"/>
</dbReference>
<keyword evidence="1" id="KW-0175">Coiled coil</keyword>
<sequence>MNWDSQLSAVLSAADGSVAKIRERLNTASHFSKGIDKHVDVRSRLLLSDVYPDSGQFRSVCFEESPLSRPSAPLSGVPSAGKQWGQLPEILSRLQDQSQAIQSLTQAVRLLERERDKQQQHLQALQGQSHEVRRLRDREQQRERGGSETEGRLDQWRREVRGELQSLTEKLERVAARQDSFSGKLQREEMEQLKRELDHLKHKLRRQEDDLLSQISETRDMRRQYERNTKMLESLADSYRGHAEDLTRTLSQQQSAHHDLHSLRSCVSELKDEMRGLRLADSQPMSSHGTRRAGDCVSGRQHQQSRESGGSDLLEEDSEGELSPSLSLGDVSSEDLSLLSETPAPPQPR</sequence>
<keyword evidence="4" id="KW-1185">Reference proteome</keyword>
<dbReference type="GeneTree" id="ENSGT00740000116213"/>
<reference evidence="3" key="2">
    <citation type="submission" date="2025-08" db="UniProtKB">
        <authorList>
            <consortium name="Ensembl"/>
        </authorList>
    </citation>
    <scope>IDENTIFICATION</scope>
</reference>
<dbReference type="InterPro" id="IPR039284">
    <property type="entry name" value="CCDC159/163"/>
</dbReference>
<feature type="region of interest" description="Disordered" evidence="2">
    <location>
        <begin position="119"/>
        <end position="154"/>
    </location>
</feature>
<evidence type="ECO:0000256" key="1">
    <source>
        <dbReference type="SAM" id="Coils"/>
    </source>
</evidence>
<dbReference type="EMBL" id="AHAT01000181">
    <property type="status" value="NOT_ANNOTATED_CDS"/>
    <property type="molecule type" value="Genomic_DNA"/>
</dbReference>
<organism evidence="3 4">
    <name type="scientific">Lepisosteus oculatus</name>
    <name type="common">Spotted gar</name>
    <dbReference type="NCBI Taxonomy" id="7918"/>
    <lineage>
        <taxon>Eukaryota</taxon>
        <taxon>Metazoa</taxon>
        <taxon>Chordata</taxon>
        <taxon>Craniata</taxon>
        <taxon>Vertebrata</taxon>
        <taxon>Euteleostomi</taxon>
        <taxon>Actinopterygii</taxon>
        <taxon>Neopterygii</taxon>
        <taxon>Holostei</taxon>
        <taxon>Semionotiformes</taxon>
        <taxon>Lepisosteidae</taxon>
        <taxon>Lepisosteus</taxon>
    </lineage>
</organism>
<protein>
    <submittedName>
        <fullName evidence="3">Uncharacterized protein</fullName>
    </submittedName>
</protein>
<dbReference type="InParanoid" id="W5MX82"/>
<dbReference type="HOGENOM" id="CLU_747955_0_0_1"/>
<feature type="coiled-coil region" evidence="1">
    <location>
        <begin position="157"/>
        <end position="210"/>
    </location>
</feature>
<reference evidence="3" key="3">
    <citation type="submission" date="2025-09" db="UniProtKB">
        <authorList>
            <consortium name="Ensembl"/>
        </authorList>
    </citation>
    <scope>IDENTIFICATION</scope>
</reference>
<name>W5MX82_LEPOC</name>
<dbReference type="Ensembl" id="ENSLOCT00000013019.1">
    <property type="protein sequence ID" value="ENSLOCP00000012991.1"/>
    <property type="gene ID" value="ENSLOCG00000010605.1"/>
</dbReference>
<evidence type="ECO:0000313" key="3">
    <source>
        <dbReference type="Ensembl" id="ENSLOCP00000012991.1"/>
    </source>
</evidence>
<evidence type="ECO:0000256" key="2">
    <source>
        <dbReference type="SAM" id="MobiDB-lite"/>
    </source>
</evidence>
<feature type="compositionally biased region" description="Basic and acidic residues" evidence="2">
    <location>
        <begin position="130"/>
        <end position="154"/>
    </location>
</feature>
<dbReference type="PANTHER" id="PTHR34533:SF3">
    <property type="entry name" value="BICD FAMILY-LIKE CARGO ADAPTER 2"/>
    <property type="match status" value="1"/>
</dbReference>
<dbReference type="Bgee" id="ENSLOCG00000010605">
    <property type="expression patterns" value="Expressed in testis and 13 other cell types or tissues"/>
</dbReference>
<accession>W5MX82</accession>
<feature type="region of interest" description="Disordered" evidence="2">
    <location>
        <begin position="279"/>
        <end position="349"/>
    </location>
</feature>
<dbReference type="PANTHER" id="PTHR34533">
    <property type="entry name" value="TRANSMEMBRANE PROTEIN CCDC163"/>
    <property type="match status" value="1"/>
</dbReference>
<proteinExistence type="predicted"/>
<feature type="compositionally biased region" description="Low complexity" evidence="2">
    <location>
        <begin position="321"/>
        <end position="341"/>
    </location>
</feature>
<dbReference type="AlphaFoldDB" id="W5MX82"/>